<dbReference type="EMBL" id="JAVRFF010000019">
    <property type="protein sequence ID" value="MDT0474027.1"/>
    <property type="molecule type" value="Genomic_DNA"/>
</dbReference>
<gene>
    <name evidence="1" type="ORF">RM863_18010</name>
</gene>
<dbReference type="Proteomes" id="UP001180489">
    <property type="component" value="Unassembled WGS sequence"/>
</dbReference>
<keyword evidence="2" id="KW-1185">Reference proteome</keyword>
<accession>A0ABU2UME9</accession>
<name>A0ABU2UME9_9ACTN</name>
<evidence type="ECO:0008006" key="3">
    <source>
        <dbReference type="Google" id="ProtNLM"/>
    </source>
</evidence>
<evidence type="ECO:0000313" key="2">
    <source>
        <dbReference type="Proteomes" id="UP001180489"/>
    </source>
</evidence>
<dbReference type="RefSeq" id="WP_311635703.1">
    <property type="nucleotide sequence ID" value="NZ_JAVRFF010000019.1"/>
</dbReference>
<evidence type="ECO:0000313" key="1">
    <source>
        <dbReference type="EMBL" id="MDT0474027.1"/>
    </source>
</evidence>
<organism evidence="1 2">
    <name type="scientific">Streptomyces hintoniae</name>
    <dbReference type="NCBI Taxonomy" id="3075521"/>
    <lineage>
        <taxon>Bacteria</taxon>
        <taxon>Bacillati</taxon>
        <taxon>Actinomycetota</taxon>
        <taxon>Actinomycetes</taxon>
        <taxon>Kitasatosporales</taxon>
        <taxon>Streptomycetaceae</taxon>
        <taxon>Streptomyces</taxon>
    </lineage>
</organism>
<sequence>MSPKDLDFARGVLRSRRQVQLRVGRLYFTLPKSGPEPDRETEKFPLVITTTYGNALRANILNVEVWKSALAAAGVIPVRQKGERWKASGKDGFHVAPVHLRLGHSRSGRVRRHPGPLARWLGHSSPTITLNYHAHFMPEAGGKGRGAIDALIGQPALTA</sequence>
<reference evidence="1" key="1">
    <citation type="submission" date="2024-05" db="EMBL/GenBank/DDBJ databases">
        <title>30 novel species of actinomycetes from the DSMZ collection.</title>
        <authorList>
            <person name="Nouioui I."/>
        </authorList>
    </citation>
    <scope>NUCLEOTIDE SEQUENCE</scope>
    <source>
        <strain evidence="1">DSM 41014</strain>
    </source>
</reference>
<protein>
    <recommendedName>
        <fullName evidence="3">Integrase</fullName>
    </recommendedName>
</protein>
<comment type="caution">
    <text evidence="1">The sequence shown here is derived from an EMBL/GenBank/DDBJ whole genome shotgun (WGS) entry which is preliminary data.</text>
</comment>
<proteinExistence type="predicted"/>